<reference evidence="1" key="2">
    <citation type="submission" date="2020-09" db="EMBL/GenBank/DDBJ databases">
        <authorList>
            <person name="Sun Q."/>
            <person name="Ohkuma M."/>
        </authorList>
    </citation>
    <scope>NUCLEOTIDE SEQUENCE</scope>
    <source>
        <strain evidence="1">JCM 4790</strain>
    </source>
</reference>
<protein>
    <submittedName>
        <fullName evidence="1">Uncharacterized protein</fullName>
    </submittedName>
</protein>
<dbReference type="EMBL" id="BMVU01000022">
    <property type="protein sequence ID" value="GGX85440.1"/>
    <property type="molecule type" value="Genomic_DNA"/>
</dbReference>
<name>A0A918NPV1_9ACTN</name>
<gene>
    <name evidence="1" type="ORF">GCM10010358_44490</name>
</gene>
<dbReference type="AlphaFoldDB" id="A0A918NPV1"/>
<keyword evidence="2" id="KW-1185">Reference proteome</keyword>
<reference evidence="1" key="1">
    <citation type="journal article" date="2014" name="Int. J. Syst. Evol. Microbiol.">
        <title>Complete genome sequence of Corynebacterium casei LMG S-19264T (=DSM 44701T), isolated from a smear-ripened cheese.</title>
        <authorList>
            <consortium name="US DOE Joint Genome Institute (JGI-PGF)"/>
            <person name="Walter F."/>
            <person name="Albersmeier A."/>
            <person name="Kalinowski J."/>
            <person name="Ruckert C."/>
        </authorList>
    </citation>
    <scope>NUCLEOTIDE SEQUENCE</scope>
    <source>
        <strain evidence="1">JCM 4790</strain>
    </source>
</reference>
<evidence type="ECO:0000313" key="1">
    <source>
        <dbReference type="EMBL" id="GGX85440.1"/>
    </source>
</evidence>
<organism evidence="1 2">
    <name type="scientific">Streptomyces minutiscleroticus</name>
    <dbReference type="NCBI Taxonomy" id="68238"/>
    <lineage>
        <taxon>Bacteria</taxon>
        <taxon>Bacillati</taxon>
        <taxon>Actinomycetota</taxon>
        <taxon>Actinomycetes</taxon>
        <taxon>Kitasatosporales</taxon>
        <taxon>Streptomycetaceae</taxon>
        <taxon>Streptomyces</taxon>
    </lineage>
</organism>
<accession>A0A918NPV1</accession>
<dbReference type="Proteomes" id="UP000619244">
    <property type="component" value="Unassembled WGS sequence"/>
</dbReference>
<comment type="caution">
    <text evidence="1">The sequence shown here is derived from an EMBL/GenBank/DDBJ whole genome shotgun (WGS) entry which is preliminary data.</text>
</comment>
<sequence>MDDTQHPAHTDLLGVYLNDHLAGCALGVERARCLAEAERGTSLAEALRPVVREFTEDRVGLLQLMRSLDVPVRRYKILASRLAERAGRLKSNGRIVQRSPLTTVVELEALRLVVEGKAACWRMLRRLAGTDGRLDPVRLDSLLERAGRQADTLERLRLRHAEKVFRPAGEGSARYATQG</sequence>
<proteinExistence type="predicted"/>
<evidence type="ECO:0000313" key="2">
    <source>
        <dbReference type="Proteomes" id="UP000619244"/>
    </source>
</evidence>
<dbReference type="RefSeq" id="WP_190192039.1">
    <property type="nucleotide sequence ID" value="NZ_BMVU01000022.1"/>
</dbReference>